<evidence type="ECO:0000313" key="1">
    <source>
        <dbReference type="EMBL" id="KAJ7998331.1"/>
    </source>
</evidence>
<reference evidence="1" key="1">
    <citation type="submission" date="2021-05" db="EMBL/GenBank/DDBJ databases">
        <authorList>
            <person name="Pan Q."/>
            <person name="Jouanno E."/>
            <person name="Zahm M."/>
            <person name="Klopp C."/>
            <person name="Cabau C."/>
            <person name="Louis A."/>
            <person name="Berthelot C."/>
            <person name="Parey E."/>
            <person name="Roest Crollius H."/>
            <person name="Montfort J."/>
            <person name="Robinson-Rechavi M."/>
            <person name="Bouchez O."/>
            <person name="Lampietro C."/>
            <person name="Lopez Roques C."/>
            <person name="Donnadieu C."/>
            <person name="Postlethwait J."/>
            <person name="Bobe J."/>
            <person name="Dillon D."/>
            <person name="Chandos A."/>
            <person name="von Hippel F."/>
            <person name="Guiguen Y."/>
        </authorList>
    </citation>
    <scope>NUCLEOTIDE SEQUENCE</scope>
    <source>
        <strain evidence="1">YG-Jan2019</strain>
    </source>
</reference>
<gene>
    <name evidence="1" type="ORF">DPEC_G00221580</name>
</gene>
<dbReference type="Proteomes" id="UP001157502">
    <property type="component" value="Chromosome 18"/>
</dbReference>
<evidence type="ECO:0000313" key="2">
    <source>
        <dbReference type="Proteomes" id="UP001157502"/>
    </source>
</evidence>
<protein>
    <submittedName>
        <fullName evidence="1">Uncharacterized protein</fullName>
    </submittedName>
</protein>
<proteinExistence type="predicted"/>
<keyword evidence="2" id="KW-1185">Reference proteome</keyword>
<name>A0ACC2G423_DALPE</name>
<comment type="caution">
    <text evidence="1">The sequence shown here is derived from an EMBL/GenBank/DDBJ whole genome shotgun (WGS) entry which is preliminary data.</text>
</comment>
<sequence>MRSVKFLVAWGPWEVGETAAEGRTGLEEDVDEEDSGEVGVYGSSASRAASPGSGVTPAPAWSPAGLSMADVLRPLVLSHAELSVSTARRHTAHTAPGRAAGSHENNNKKLLGGNLALAFLSPGLSPNWLPSSNASLSEETSRLPALFQFPGRYDFSPSTGTENYSHKHWLARLLQNY</sequence>
<dbReference type="EMBL" id="CM055745">
    <property type="protein sequence ID" value="KAJ7998331.1"/>
    <property type="molecule type" value="Genomic_DNA"/>
</dbReference>
<accession>A0ACC2G423</accession>
<organism evidence="1 2">
    <name type="scientific">Dallia pectoralis</name>
    <name type="common">Alaska blackfish</name>
    <dbReference type="NCBI Taxonomy" id="75939"/>
    <lineage>
        <taxon>Eukaryota</taxon>
        <taxon>Metazoa</taxon>
        <taxon>Chordata</taxon>
        <taxon>Craniata</taxon>
        <taxon>Vertebrata</taxon>
        <taxon>Euteleostomi</taxon>
        <taxon>Actinopterygii</taxon>
        <taxon>Neopterygii</taxon>
        <taxon>Teleostei</taxon>
        <taxon>Protacanthopterygii</taxon>
        <taxon>Esociformes</taxon>
        <taxon>Umbridae</taxon>
        <taxon>Dallia</taxon>
    </lineage>
</organism>